<dbReference type="PANTHER" id="PTHR10237">
    <property type="entry name" value="DEFORMED EPIDERMAL AUTOREGULATORY FACTOR 1 HOMOLOG SUPPRESSIN"/>
    <property type="match status" value="1"/>
</dbReference>
<dbReference type="EMBL" id="CAKOGP040002314">
    <property type="protein sequence ID" value="CAJ1967180.1"/>
    <property type="molecule type" value="Genomic_DNA"/>
</dbReference>
<evidence type="ECO:0000256" key="2">
    <source>
        <dbReference type="ARBA" id="ARBA00022771"/>
    </source>
</evidence>
<dbReference type="SUPFAM" id="SSF144232">
    <property type="entry name" value="HIT/MYND zinc finger-like"/>
    <property type="match status" value="1"/>
</dbReference>
<dbReference type="Gene3D" id="6.10.140.2220">
    <property type="match status" value="1"/>
</dbReference>
<dbReference type="GO" id="GO:0000981">
    <property type="term" value="F:DNA-binding transcription factor activity, RNA polymerase II-specific"/>
    <property type="evidence" value="ECO:0007669"/>
    <property type="project" value="TreeGrafter"/>
</dbReference>
<evidence type="ECO:0000259" key="5">
    <source>
        <dbReference type="PROSITE" id="PS50865"/>
    </source>
</evidence>
<keyword evidence="2 4" id="KW-0863">Zinc-finger</keyword>
<feature type="domain" description="MYND-type" evidence="5">
    <location>
        <begin position="304"/>
        <end position="348"/>
    </location>
</feature>
<dbReference type="PROSITE" id="PS01360">
    <property type="entry name" value="ZF_MYND_1"/>
    <property type="match status" value="1"/>
</dbReference>
<protein>
    <recommendedName>
        <fullName evidence="5">MYND-type domain-containing protein</fullName>
    </recommendedName>
</protein>
<evidence type="ECO:0000313" key="6">
    <source>
        <dbReference type="EMBL" id="CAJ1967180.1"/>
    </source>
</evidence>
<dbReference type="InterPro" id="IPR024119">
    <property type="entry name" value="TF_DEAF-1"/>
</dbReference>
<dbReference type="Pfam" id="PF01753">
    <property type="entry name" value="zf-MYND"/>
    <property type="match status" value="1"/>
</dbReference>
<reference evidence="6" key="1">
    <citation type="submission" date="2023-08" db="EMBL/GenBank/DDBJ databases">
        <authorList>
            <person name="Audoor S."/>
            <person name="Bilcke G."/>
        </authorList>
    </citation>
    <scope>NUCLEOTIDE SEQUENCE</scope>
</reference>
<evidence type="ECO:0000256" key="1">
    <source>
        <dbReference type="ARBA" id="ARBA00022723"/>
    </source>
</evidence>
<dbReference type="PANTHER" id="PTHR10237:SF14">
    <property type="entry name" value="MYND-TYPE DOMAIN-CONTAINING PROTEIN"/>
    <property type="match status" value="1"/>
</dbReference>
<evidence type="ECO:0000313" key="7">
    <source>
        <dbReference type="Proteomes" id="UP001295423"/>
    </source>
</evidence>
<dbReference type="Proteomes" id="UP001295423">
    <property type="component" value="Unassembled WGS sequence"/>
</dbReference>
<accession>A0AAD2PXP9</accession>
<dbReference type="GO" id="GO:0005634">
    <property type="term" value="C:nucleus"/>
    <property type="evidence" value="ECO:0007669"/>
    <property type="project" value="TreeGrafter"/>
</dbReference>
<comment type="caution">
    <text evidence="6">The sequence shown here is derived from an EMBL/GenBank/DDBJ whole genome shotgun (WGS) entry which is preliminary data.</text>
</comment>
<keyword evidence="1" id="KW-0479">Metal-binding</keyword>
<name>A0AAD2PXP9_9STRA</name>
<gene>
    <name evidence="6" type="ORF">CYCCA115_LOCUS22652</name>
</gene>
<dbReference type="PROSITE" id="PS50865">
    <property type="entry name" value="ZF_MYND_2"/>
    <property type="match status" value="1"/>
</dbReference>
<evidence type="ECO:0000256" key="4">
    <source>
        <dbReference type="PROSITE-ProRule" id="PRU00134"/>
    </source>
</evidence>
<organism evidence="6 7">
    <name type="scientific">Cylindrotheca closterium</name>
    <dbReference type="NCBI Taxonomy" id="2856"/>
    <lineage>
        <taxon>Eukaryota</taxon>
        <taxon>Sar</taxon>
        <taxon>Stramenopiles</taxon>
        <taxon>Ochrophyta</taxon>
        <taxon>Bacillariophyta</taxon>
        <taxon>Bacillariophyceae</taxon>
        <taxon>Bacillariophycidae</taxon>
        <taxon>Bacillariales</taxon>
        <taxon>Bacillariaceae</taxon>
        <taxon>Cylindrotheca</taxon>
    </lineage>
</organism>
<keyword evidence="7" id="KW-1185">Reference proteome</keyword>
<dbReference type="GO" id="GO:0008270">
    <property type="term" value="F:zinc ion binding"/>
    <property type="evidence" value="ECO:0007669"/>
    <property type="project" value="UniProtKB-KW"/>
</dbReference>
<sequence>MQGARDSCKCHLPDGSCVDICTEEGANAFLQSGSSDEFQTFSGNVETLSQIRSKRRLNAGDKQTMIMLGFTIDSLAQYADNRVFRQCVPESEIRAWLNYTIEEIQKLSTNRNWISTGNLQQHDAFVLNPCISMMMHAVPTVMVFESDFFQVLAEFVRARKADGRALPSTDICETITLIVSNAYMSTQMAFDNKWTTEKTLKKLEATGVLVEFIRCATVPQPGEQHARGFFRMLDEMQTCTPFLSKKFQKGEPCGDIVHAILEGKDGSRTKRPSLINKLMTIVKFVDSMNTHPDTDAGGLNIKMCRNCNKSDRSEAFQKSLMQCARCQSAYYCSKECQRTDWPKHKKTCAPSTKSQQKIFQAMEKTVMTFCQNQYVHIMFHMVEACAEYGVTKNEMLLALNFKANAEGIVPAMQDPPEMKIAPVKDYIEGTRPAEPDWFFKNEDNKSYEKNIKNCIKAIKDQQSRRLPKHVLCLVNYAGGTSCFKVQLMEPVHRNEMYSDEAFQAFAAYINDDDVGPLSRIFGPAHLRTVKQQLGIHYGIGEPDEDLVMQTRQILNNYLGRDAY</sequence>
<evidence type="ECO:0000256" key="3">
    <source>
        <dbReference type="ARBA" id="ARBA00022833"/>
    </source>
</evidence>
<proteinExistence type="predicted"/>
<dbReference type="AlphaFoldDB" id="A0AAD2PXP9"/>
<keyword evidence="3" id="KW-0862">Zinc</keyword>
<dbReference type="InterPro" id="IPR002893">
    <property type="entry name" value="Znf_MYND"/>
</dbReference>